<dbReference type="STRING" id="903984.BCR21_14420"/>
<gene>
    <name evidence="4" type="ORF">BCR21_14420</name>
</gene>
<dbReference type="InterPro" id="IPR027994">
    <property type="entry name" value="WxL_dom"/>
</dbReference>
<feature type="compositionally biased region" description="Basic and acidic residues" evidence="1">
    <location>
        <begin position="29"/>
        <end position="39"/>
    </location>
</feature>
<name>A0A1E5GA09_9ENTE</name>
<evidence type="ECO:0000313" key="4">
    <source>
        <dbReference type="EMBL" id="OEG09542.1"/>
    </source>
</evidence>
<organism evidence="4 5">
    <name type="scientific">Enterococcus ureasiticus</name>
    <dbReference type="NCBI Taxonomy" id="903984"/>
    <lineage>
        <taxon>Bacteria</taxon>
        <taxon>Bacillati</taxon>
        <taxon>Bacillota</taxon>
        <taxon>Bacilli</taxon>
        <taxon>Lactobacillales</taxon>
        <taxon>Enterococcaceae</taxon>
        <taxon>Enterococcus</taxon>
    </lineage>
</organism>
<reference evidence="5" key="1">
    <citation type="submission" date="2016-09" db="EMBL/GenBank/DDBJ databases">
        <authorList>
            <person name="Gulvik C.A."/>
        </authorList>
    </citation>
    <scope>NUCLEOTIDE SEQUENCE [LARGE SCALE GENOMIC DNA]</scope>
    <source>
        <strain evidence="5">DSM 23328</strain>
    </source>
</reference>
<sequence length="259" mass="27602">MKLTHKLTGAVLLATLGVAVAVPGITKAEDASHSKKGDMDIQFTRNTDDDTNTTRPVFTDSDGESDTSVISGTITRPLESVIFGVQDVTPLSFGGHAVVNDGSDRTFFAKNYVEEDGVAANHVMIKDTRSTLDHTYKVEAKITKPMTATIAGEGDYELSGATLTYTNIGIKSNQAANLALSADSIASPSIDVTEEGVTFIDNQEATKGIGQSMIYFGTLTDADTEKKSDKSVKLTVGSDKEIVEGNYKGEITWTMSNTL</sequence>
<accession>A0A1E5GA09</accession>
<protein>
    <recommendedName>
        <fullName evidence="3">WxL domain-containing protein</fullName>
    </recommendedName>
</protein>
<dbReference type="OrthoDB" id="2180629at2"/>
<feature type="signal peptide" evidence="2">
    <location>
        <begin position="1"/>
        <end position="21"/>
    </location>
</feature>
<dbReference type="AlphaFoldDB" id="A0A1E5GA09"/>
<evidence type="ECO:0000313" key="5">
    <source>
        <dbReference type="Proteomes" id="UP000094068"/>
    </source>
</evidence>
<feature type="domain" description="WxL" evidence="3">
    <location>
        <begin position="34"/>
        <end position="258"/>
    </location>
</feature>
<dbReference type="RefSeq" id="WP_069647220.1">
    <property type="nucleotide sequence ID" value="NZ_JAFLWC010000038.1"/>
</dbReference>
<evidence type="ECO:0000256" key="1">
    <source>
        <dbReference type="SAM" id="MobiDB-lite"/>
    </source>
</evidence>
<comment type="caution">
    <text evidence="4">The sequence shown here is derived from an EMBL/GenBank/DDBJ whole genome shotgun (WGS) entry which is preliminary data.</text>
</comment>
<keyword evidence="2" id="KW-0732">Signal</keyword>
<dbReference type="Proteomes" id="UP000094068">
    <property type="component" value="Unassembled WGS sequence"/>
</dbReference>
<keyword evidence="5" id="KW-1185">Reference proteome</keyword>
<dbReference type="EMBL" id="MIJZ01000016">
    <property type="protein sequence ID" value="OEG09542.1"/>
    <property type="molecule type" value="Genomic_DNA"/>
</dbReference>
<dbReference type="Pfam" id="PF13731">
    <property type="entry name" value="WxL"/>
    <property type="match status" value="1"/>
</dbReference>
<proteinExistence type="predicted"/>
<evidence type="ECO:0000259" key="3">
    <source>
        <dbReference type="Pfam" id="PF13731"/>
    </source>
</evidence>
<feature type="chain" id="PRO_5038937439" description="WxL domain-containing protein" evidence="2">
    <location>
        <begin position="22"/>
        <end position="259"/>
    </location>
</feature>
<evidence type="ECO:0000256" key="2">
    <source>
        <dbReference type="SAM" id="SignalP"/>
    </source>
</evidence>
<feature type="region of interest" description="Disordered" evidence="1">
    <location>
        <begin position="29"/>
        <end position="68"/>
    </location>
</feature>